<accession>A0A1F7U7N7</accession>
<sequence>MSKITLCDARGPLNDVTDKLSGEDGDLWLAAFKRFLRRENPWTSVGKLVATVVLGTYPTAAKLREALEAAGHKISDWAGDILAKTPISKEKAELDLFEVTVAELGFAQGAARADIYRRAVELGFAVVPAEAGALLRLQLGSQVKGERLLIGMEPLAGRSGDPDVFDVERGGGGSWLYASDGGAGSVWSPGDRWVFGRAK</sequence>
<evidence type="ECO:0000313" key="2">
    <source>
        <dbReference type="Proteomes" id="UP000177088"/>
    </source>
</evidence>
<comment type="caution">
    <text evidence="1">The sequence shown here is derived from an EMBL/GenBank/DDBJ whole genome shotgun (WGS) entry which is preliminary data.</text>
</comment>
<dbReference type="EMBL" id="MGEA01000031">
    <property type="protein sequence ID" value="OGL74276.1"/>
    <property type="molecule type" value="Genomic_DNA"/>
</dbReference>
<organism evidence="1 2">
    <name type="scientific">Candidatus Uhrbacteria bacterium RIFCSPHIGHO2_02_FULL_60_10</name>
    <dbReference type="NCBI Taxonomy" id="1802392"/>
    <lineage>
        <taxon>Bacteria</taxon>
        <taxon>Candidatus Uhriibacteriota</taxon>
    </lineage>
</organism>
<proteinExistence type="predicted"/>
<dbReference type="AlphaFoldDB" id="A0A1F7U7N7"/>
<protein>
    <submittedName>
        <fullName evidence="1">Uncharacterized protein</fullName>
    </submittedName>
</protein>
<dbReference type="Proteomes" id="UP000177088">
    <property type="component" value="Unassembled WGS sequence"/>
</dbReference>
<reference evidence="1 2" key="1">
    <citation type="journal article" date="2016" name="Nat. Commun.">
        <title>Thousands of microbial genomes shed light on interconnected biogeochemical processes in an aquifer system.</title>
        <authorList>
            <person name="Anantharaman K."/>
            <person name="Brown C.T."/>
            <person name="Hug L.A."/>
            <person name="Sharon I."/>
            <person name="Castelle C.J."/>
            <person name="Probst A.J."/>
            <person name="Thomas B.C."/>
            <person name="Singh A."/>
            <person name="Wilkins M.J."/>
            <person name="Karaoz U."/>
            <person name="Brodie E.L."/>
            <person name="Williams K.H."/>
            <person name="Hubbard S.S."/>
            <person name="Banfield J.F."/>
        </authorList>
    </citation>
    <scope>NUCLEOTIDE SEQUENCE [LARGE SCALE GENOMIC DNA]</scope>
</reference>
<evidence type="ECO:0000313" key="1">
    <source>
        <dbReference type="EMBL" id="OGL74276.1"/>
    </source>
</evidence>
<gene>
    <name evidence="1" type="ORF">A3C96_00415</name>
</gene>
<name>A0A1F7U7N7_9BACT</name>